<protein>
    <submittedName>
        <fullName evidence="5">Peptidase S1 domain-containing protein</fullName>
    </submittedName>
</protein>
<keyword evidence="4" id="KW-1185">Reference proteome</keyword>
<organism evidence="5">
    <name type="scientific">Mesocestoides corti</name>
    <name type="common">Flatworm</name>
    <dbReference type="NCBI Taxonomy" id="53468"/>
    <lineage>
        <taxon>Eukaryota</taxon>
        <taxon>Metazoa</taxon>
        <taxon>Spiralia</taxon>
        <taxon>Lophotrochozoa</taxon>
        <taxon>Platyhelminthes</taxon>
        <taxon>Cestoda</taxon>
        <taxon>Eucestoda</taxon>
        <taxon>Cyclophyllidea</taxon>
        <taxon>Mesocestoididae</taxon>
        <taxon>Mesocestoides</taxon>
    </lineage>
</organism>
<dbReference type="EMBL" id="UXSR01005375">
    <property type="protein sequence ID" value="VDD81514.1"/>
    <property type="molecule type" value="Genomic_DNA"/>
</dbReference>
<feature type="region of interest" description="Disordered" evidence="2">
    <location>
        <begin position="220"/>
        <end position="254"/>
    </location>
</feature>
<proteinExistence type="predicted"/>
<sequence>MISTQESSRQPEAENHRPMDHVPSLPVDLRNMGMPDFGNQSIHRTAGVMRLNATGLDENGSRVSENAEDMPEVSDEINTSDLAQDVDLLYELIDEKEAETRHLREELKKTQDCCVEIQSNLEEAQLIITEQQEQLAIYRQEVAVSKSNAEALKLRNFILASNSQGTTDEVQKIIDEYSGMLEEIERLRLEKKDSEMELQRLRKERSFLRKKADQRQVLVEQGAGIPEDGGKTATLTSSSRVQNSSTNANSSDTEDLIRQLREEKRHWEEYANRLVRTMVEHCPDLVDVTQTSGSEKPLTERERKWHDYALRLLADTVRTNPSCLTDFDRRLLQSVQTGVDVGIEFGVAGDAALQTTEKSTRTNFAQTRRRKIDRLKAFFQRGDRR</sequence>
<dbReference type="OrthoDB" id="6248576at2759"/>
<dbReference type="AlphaFoldDB" id="A0A0R3UJ56"/>
<name>A0A0R3UJ56_MESCO</name>
<evidence type="ECO:0000313" key="3">
    <source>
        <dbReference type="EMBL" id="VDD81514.1"/>
    </source>
</evidence>
<evidence type="ECO:0000256" key="1">
    <source>
        <dbReference type="SAM" id="Coils"/>
    </source>
</evidence>
<feature type="region of interest" description="Disordered" evidence="2">
    <location>
        <begin position="1"/>
        <end position="25"/>
    </location>
</feature>
<dbReference type="Proteomes" id="UP000267029">
    <property type="component" value="Unassembled WGS sequence"/>
</dbReference>
<keyword evidence="1" id="KW-0175">Coiled coil</keyword>
<feature type="compositionally biased region" description="Basic and acidic residues" evidence="2">
    <location>
        <begin position="9"/>
        <end position="20"/>
    </location>
</feature>
<reference evidence="3 4" key="1">
    <citation type="submission" date="2018-10" db="EMBL/GenBank/DDBJ databases">
        <authorList>
            <consortium name="Pathogen Informatics"/>
        </authorList>
    </citation>
    <scope>NUCLEOTIDE SEQUENCE [LARGE SCALE GENOMIC DNA]</scope>
</reference>
<dbReference type="WBParaSite" id="MCU_003983-RC">
    <property type="protein sequence ID" value="MCU_003983-RC"/>
    <property type="gene ID" value="MCU_003983"/>
</dbReference>
<feature type="coiled-coil region" evidence="1">
    <location>
        <begin position="86"/>
        <end position="141"/>
    </location>
</feature>
<evidence type="ECO:0000313" key="4">
    <source>
        <dbReference type="Proteomes" id="UP000267029"/>
    </source>
</evidence>
<feature type="compositionally biased region" description="Polar residues" evidence="2">
    <location>
        <begin position="233"/>
        <end position="251"/>
    </location>
</feature>
<gene>
    <name evidence="3" type="ORF">MCOS_LOCUS7517</name>
</gene>
<reference evidence="5" key="2">
    <citation type="submission" date="2019-11" db="UniProtKB">
        <authorList>
            <consortium name="WormBaseParasite"/>
        </authorList>
    </citation>
    <scope>IDENTIFICATION</scope>
</reference>
<accession>A0A0R3UJ56</accession>
<feature type="coiled-coil region" evidence="1">
    <location>
        <begin position="170"/>
        <end position="211"/>
    </location>
</feature>
<evidence type="ECO:0000256" key="2">
    <source>
        <dbReference type="SAM" id="MobiDB-lite"/>
    </source>
</evidence>
<evidence type="ECO:0000313" key="5">
    <source>
        <dbReference type="WBParaSite" id="MCU_003983-RC"/>
    </source>
</evidence>